<evidence type="ECO:0000313" key="2">
    <source>
        <dbReference type="Proteomes" id="UP001054837"/>
    </source>
</evidence>
<evidence type="ECO:0000313" key="1">
    <source>
        <dbReference type="EMBL" id="GIY69879.1"/>
    </source>
</evidence>
<protein>
    <submittedName>
        <fullName evidence="1">Uncharacterized protein</fullName>
    </submittedName>
</protein>
<reference evidence="1 2" key="1">
    <citation type="submission" date="2021-06" db="EMBL/GenBank/DDBJ databases">
        <title>Caerostris darwini draft genome.</title>
        <authorList>
            <person name="Kono N."/>
            <person name="Arakawa K."/>
        </authorList>
    </citation>
    <scope>NUCLEOTIDE SEQUENCE [LARGE SCALE GENOMIC DNA]</scope>
</reference>
<dbReference type="EMBL" id="BPLQ01013114">
    <property type="protein sequence ID" value="GIY69879.1"/>
    <property type="molecule type" value="Genomic_DNA"/>
</dbReference>
<comment type="caution">
    <text evidence="1">The sequence shown here is derived from an EMBL/GenBank/DDBJ whole genome shotgun (WGS) entry which is preliminary data.</text>
</comment>
<gene>
    <name evidence="1" type="ORF">CDAR_174321</name>
</gene>
<name>A0AAV4VIT5_9ARAC</name>
<dbReference type="Proteomes" id="UP001054837">
    <property type="component" value="Unassembled WGS sequence"/>
</dbReference>
<proteinExistence type="predicted"/>
<sequence>MLPSEEVPALPIEFQKILQTTVCRNFLKHSRCLLSNLFIPAMLPHLSGRQLVFNLNPQTAFTASGGHVYSEGTQDASIQSLYPCYAAPSNWKTAGVHLKPPKQPHKPPLLHPGVTLIQKGGIFRESSGLTLDCPPNRIRAPPLLAIKKDRTTSWVMLLPRKSLPSGGF</sequence>
<dbReference type="AlphaFoldDB" id="A0AAV4VIT5"/>
<accession>A0AAV4VIT5</accession>
<organism evidence="1 2">
    <name type="scientific">Caerostris darwini</name>
    <dbReference type="NCBI Taxonomy" id="1538125"/>
    <lineage>
        <taxon>Eukaryota</taxon>
        <taxon>Metazoa</taxon>
        <taxon>Ecdysozoa</taxon>
        <taxon>Arthropoda</taxon>
        <taxon>Chelicerata</taxon>
        <taxon>Arachnida</taxon>
        <taxon>Araneae</taxon>
        <taxon>Araneomorphae</taxon>
        <taxon>Entelegynae</taxon>
        <taxon>Araneoidea</taxon>
        <taxon>Araneidae</taxon>
        <taxon>Caerostris</taxon>
    </lineage>
</organism>
<keyword evidence="2" id="KW-1185">Reference proteome</keyword>